<dbReference type="RefSeq" id="WP_094607228.1">
    <property type="nucleotide sequence ID" value="NZ_CP155573.1"/>
</dbReference>
<sequence>MQTKICRKCGNELPLDNFYKHSEMLDGHLNHCKDCVKSRVAKHRSEHAEEIREYDRERGKTEKRQQLRTVITRRRRHEVSGYQKSHNAIVREIANGKLQRSNTCQICGNQCKTEAHHYNYDLTKSVVWLCPVCHRNYHQGKSEKANQIRKIVDLMLSLKTTG</sequence>
<dbReference type="Proteomes" id="UP000216752">
    <property type="component" value="Chromosome"/>
</dbReference>
<name>A0ABZ3IVD4_9FIRM</name>
<evidence type="ECO:0000313" key="1">
    <source>
        <dbReference type="EMBL" id="XFO69525.1"/>
    </source>
</evidence>
<protein>
    <recommendedName>
        <fullName evidence="3">Recombination endonuclease VII</fullName>
    </recommendedName>
</protein>
<gene>
    <name evidence="1" type="ORF">SPSIL_057590</name>
</gene>
<evidence type="ECO:0008006" key="3">
    <source>
        <dbReference type="Google" id="ProtNLM"/>
    </source>
</evidence>
<evidence type="ECO:0000313" key="2">
    <source>
        <dbReference type="Proteomes" id="UP000216752"/>
    </source>
</evidence>
<accession>A0ABZ3IVD4</accession>
<reference evidence="1" key="1">
    <citation type="submission" date="2024-05" db="EMBL/GenBank/DDBJ databases">
        <title>Isolation and characterization of Sporomusa carbonis sp. nov., a carboxydotrophic hydrogenogen in the genus of Sporomusa isolated from a charcoal burning pile.</title>
        <authorList>
            <person name="Boeer T."/>
            <person name="Rosenbaum F."/>
            <person name="Eysell L."/>
            <person name="Mueller V."/>
            <person name="Daniel R."/>
            <person name="Poehlein A."/>
        </authorList>
    </citation>
    <scope>NUCLEOTIDE SEQUENCE [LARGE SCALE GENOMIC DNA]</scope>
    <source>
        <strain evidence="1">DSM 10669</strain>
    </source>
</reference>
<dbReference type="EMBL" id="CP155573">
    <property type="protein sequence ID" value="XFO69525.1"/>
    <property type="molecule type" value="Genomic_DNA"/>
</dbReference>
<keyword evidence="2" id="KW-1185">Reference proteome</keyword>
<organism evidence="1 2">
    <name type="scientific">Sporomusa silvacetica DSM 10669</name>
    <dbReference type="NCBI Taxonomy" id="1123289"/>
    <lineage>
        <taxon>Bacteria</taxon>
        <taxon>Bacillati</taxon>
        <taxon>Bacillota</taxon>
        <taxon>Negativicutes</taxon>
        <taxon>Selenomonadales</taxon>
        <taxon>Sporomusaceae</taxon>
        <taxon>Sporomusa</taxon>
    </lineage>
</organism>
<proteinExistence type="predicted"/>